<accession>A0A812J4I1</accession>
<comment type="caution">
    <text evidence="2">The sequence shown here is derived from an EMBL/GenBank/DDBJ whole genome shotgun (WGS) entry which is preliminary data.</text>
</comment>
<gene>
    <name evidence="2" type="ORF">SNEC2469_LOCUS1093</name>
</gene>
<dbReference type="PROSITE" id="PS00028">
    <property type="entry name" value="ZINC_FINGER_C2H2_1"/>
    <property type="match status" value="1"/>
</dbReference>
<evidence type="ECO:0000259" key="1">
    <source>
        <dbReference type="PROSITE" id="PS00028"/>
    </source>
</evidence>
<dbReference type="Proteomes" id="UP000601435">
    <property type="component" value="Unassembled WGS sequence"/>
</dbReference>
<dbReference type="OrthoDB" id="448124at2759"/>
<feature type="non-terminal residue" evidence="2">
    <location>
        <position position="1"/>
    </location>
</feature>
<dbReference type="EMBL" id="CAJNJA010005428">
    <property type="protein sequence ID" value="CAE7190193.1"/>
    <property type="molecule type" value="Genomic_DNA"/>
</dbReference>
<dbReference type="InterPro" id="IPR013087">
    <property type="entry name" value="Znf_C2H2_type"/>
</dbReference>
<dbReference type="AlphaFoldDB" id="A0A812J4I1"/>
<name>A0A812J4I1_9DINO</name>
<sequence length="1208" mass="131598">LQGALSASLIFGQFYLALIGWPVLKGYFCLKGLLTGSAIDAPLAMALDASSGDPFIIQDGDVITLAFRKLELDRGDESGGAPADSPGPTGWGDEEGELHILLLARVGPVKDTHPCREGSFGLFGPFVHSSAVTAWPQPLLGASLTGAPEETGFEGNYRTLLELTDEVINGQGIHYDLSHVAIRLTRTFDEVVILTMSLLMSLPKVIGSLPPETRASGLPFKAAPLSLWLTLVTANVQTLDEDAAKGLLGRDLNLRLIEEWEDSVGDLCWEKGQGSLSRIDFILIPKTWRVGAGSSKVLYDVDFGQAGIDHFPASLEATAILTAKAFRGPKSPRIDVDRLQSPEHAGFVQAICQTAPAVPWHVDAHTHYDLFARHLVDNLALAFPAARSAKRKTFFSDGTWFDLLGLLGLSEEAFNGVAFFPLLTSCEVRAIQGDKKDFTHATAVTAAASSSKLEDGSIARDPEEAEARWIRHFSSIEAELDLTDYDIEASDILTRTQIEASIDNVIATLGLDPSVAPRLRAYVRDQSLIQAAGAPLVLSRMIEETNCDTWFAHGAFEGTATVRAGTRPGDNLADMIFSFLFAELLKNLRSRFASEGLSSSLPWDDKWLCAGPEIVSADTAGPDSVRPVDVTWMDDLALLVEDPRPSVLLDKITRVATATLDECMKATLVPNLAAGKTECVAAFYGPGSKKVATETFRGSDPSLPLQSDIWPDARLRLVSTYKHVGGLIQAGGGTSKEVRSRIGAAWAAFRHHRRQVFSSPVVHTKDKAVLFSAVVESTLFYGVGAWPAHESAATLKFQGALVGMARLMLRPRFPYPVARHLSGLYALACARILPAEVAISLERLRHFRLVASKGCADLWALLHAERSWLCQAQLALRWAGELRNRAGLGDPDVADWDTSVTIARTDARAWKRIVKQTKVVAGLVALWNAEVQQYHGLIFRQLRLAGAYLDDVVSEQATSEICAQCGQVFPDKRSWSHHAFKVHGRVREERLLVNGQQCPVCLRAVVAPTPGVGSRKFADGSKSQLPTVQAAGPVSQWSTGQALFEELRPSEEVLAALEDLWCHGQLTCCTYADVLEAYRKAFCCCCLQLSRLKATAQEWHKQLQAVLSEDEEWPLQWCGWHSSVSALLLRVSWAEWLVPDPVSPLFAVSTFRDASIQLPWLLFDHVALPLPVAGLPIGRVVAAEDPGVGYTTYAFCPTLPEVPSVWPP</sequence>
<keyword evidence="3" id="KW-1185">Reference proteome</keyword>
<protein>
    <recommendedName>
        <fullName evidence="1">C2H2-type domain-containing protein</fullName>
    </recommendedName>
</protein>
<evidence type="ECO:0000313" key="2">
    <source>
        <dbReference type="EMBL" id="CAE7190193.1"/>
    </source>
</evidence>
<reference evidence="2" key="1">
    <citation type="submission" date="2021-02" db="EMBL/GenBank/DDBJ databases">
        <authorList>
            <person name="Dougan E. K."/>
            <person name="Rhodes N."/>
            <person name="Thang M."/>
            <person name="Chan C."/>
        </authorList>
    </citation>
    <scope>NUCLEOTIDE SEQUENCE</scope>
</reference>
<organism evidence="2 3">
    <name type="scientific">Symbiodinium necroappetens</name>
    <dbReference type="NCBI Taxonomy" id="1628268"/>
    <lineage>
        <taxon>Eukaryota</taxon>
        <taxon>Sar</taxon>
        <taxon>Alveolata</taxon>
        <taxon>Dinophyceae</taxon>
        <taxon>Suessiales</taxon>
        <taxon>Symbiodiniaceae</taxon>
        <taxon>Symbiodinium</taxon>
    </lineage>
</organism>
<evidence type="ECO:0000313" key="3">
    <source>
        <dbReference type="Proteomes" id="UP000601435"/>
    </source>
</evidence>
<feature type="domain" description="C2H2-type" evidence="1">
    <location>
        <begin position="962"/>
        <end position="983"/>
    </location>
</feature>
<proteinExistence type="predicted"/>